<dbReference type="Pfam" id="PF00829">
    <property type="entry name" value="Ribosomal_L21p"/>
    <property type="match status" value="1"/>
</dbReference>
<accession>A0A1F7VBC4</accession>
<comment type="caution">
    <text evidence="6">The sequence shown here is derived from an EMBL/GenBank/DDBJ whole genome shotgun (WGS) entry which is preliminary data.</text>
</comment>
<dbReference type="InterPro" id="IPR028909">
    <property type="entry name" value="bL21-like"/>
</dbReference>
<keyword evidence="4 5" id="KW-0694">RNA-binding</keyword>
<name>A0A1F7VBC4_9BACT</name>
<dbReference type="PANTHER" id="PTHR21349">
    <property type="entry name" value="50S RIBOSOMAL PROTEIN L21"/>
    <property type="match status" value="1"/>
</dbReference>
<dbReference type="PANTHER" id="PTHR21349:SF0">
    <property type="entry name" value="LARGE RIBOSOMAL SUBUNIT PROTEIN BL21M"/>
    <property type="match status" value="1"/>
</dbReference>
<protein>
    <recommendedName>
        <fullName evidence="4">Large ribosomal subunit protein bL21</fullName>
    </recommendedName>
</protein>
<keyword evidence="2 4" id="KW-0689">Ribosomal protein</keyword>
<organism evidence="6 7">
    <name type="scientific">Candidatus Uhrbacteria bacterium RIFCSPLOWO2_02_FULL_48_12</name>
    <dbReference type="NCBI Taxonomy" id="1802407"/>
    <lineage>
        <taxon>Bacteria</taxon>
        <taxon>Candidatus Uhriibacteriota</taxon>
    </lineage>
</organism>
<comment type="subunit">
    <text evidence="4">Part of the 50S ribosomal subunit. Contacts protein L20.</text>
</comment>
<dbReference type="InterPro" id="IPR036164">
    <property type="entry name" value="bL21-like_sf"/>
</dbReference>
<dbReference type="InterPro" id="IPR001787">
    <property type="entry name" value="Ribosomal_bL21"/>
</dbReference>
<keyword evidence="3 4" id="KW-0687">Ribonucleoprotein</keyword>
<comment type="function">
    <text evidence="4 5">This protein binds to 23S rRNA in the presence of protein L20.</text>
</comment>
<evidence type="ECO:0000256" key="5">
    <source>
        <dbReference type="RuleBase" id="RU000562"/>
    </source>
</evidence>
<dbReference type="NCBIfam" id="TIGR00061">
    <property type="entry name" value="L21"/>
    <property type="match status" value="1"/>
</dbReference>
<dbReference type="HAMAP" id="MF_01363">
    <property type="entry name" value="Ribosomal_bL21"/>
    <property type="match status" value="1"/>
</dbReference>
<dbReference type="AlphaFoldDB" id="A0A1F7VBC4"/>
<dbReference type="GO" id="GO:0006412">
    <property type="term" value="P:translation"/>
    <property type="evidence" value="ECO:0007669"/>
    <property type="project" value="UniProtKB-UniRule"/>
</dbReference>
<evidence type="ECO:0000256" key="2">
    <source>
        <dbReference type="ARBA" id="ARBA00022980"/>
    </source>
</evidence>
<evidence type="ECO:0000313" key="7">
    <source>
        <dbReference type="Proteomes" id="UP000178723"/>
    </source>
</evidence>
<dbReference type="Proteomes" id="UP000178723">
    <property type="component" value="Unassembled WGS sequence"/>
</dbReference>
<evidence type="ECO:0000256" key="3">
    <source>
        <dbReference type="ARBA" id="ARBA00023274"/>
    </source>
</evidence>
<dbReference type="STRING" id="1802407.A3I40_00880"/>
<reference evidence="6 7" key="1">
    <citation type="journal article" date="2016" name="Nat. Commun.">
        <title>Thousands of microbial genomes shed light on interconnected biogeochemical processes in an aquifer system.</title>
        <authorList>
            <person name="Anantharaman K."/>
            <person name="Brown C.T."/>
            <person name="Hug L.A."/>
            <person name="Sharon I."/>
            <person name="Castelle C.J."/>
            <person name="Probst A.J."/>
            <person name="Thomas B.C."/>
            <person name="Singh A."/>
            <person name="Wilkins M.J."/>
            <person name="Karaoz U."/>
            <person name="Brodie E.L."/>
            <person name="Williams K.H."/>
            <person name="Hubbard S.S."/>
            <person name="Banfield J.F."/>
        </authorList>
    </citation>
    <scope>NUCLEOTIDE SEQUENCE [LARGE SCALE GENOMIC DNA]</scope>
</reference>
<dbReference type="GO" id="GO:0005737">
    <property type="term" value="C:cytoplasm"/>
    <property type="evidence" value="ECO:0007669"/>
    <property type="project" value="UniProtKB-ARBA"/>
</dbReference>
<sequence>MNLAVIKTGGKQYLVKPNQKLRVEKLPGEVGATITFGEVLLVAEDDQVTIGQPFIEGAKVTAAVTGQGRGKKIIVQKYKPKVRYRKKMGHRQFFTEIIVKNIEY</sequence>
<comment type="similarity">
    <text evidence="1 4 5">Belongs to the bacterial ribosomal protein bL21 family.</text>
</comment>
<gene>
    <name evidence="4" type="primary">rplU</name>
    <name evidence="6" type="ORF">A3I40_00880</name>
</gene>
<evidence type="ECO:0000256" key="1">
    <source>
        <dbReference type="ARBA" id="ARBA00008563"/>
    </source>
</evidence>
<evidence type="ECO:0000313" key="6">
    <source>
        <dbReference type="EMBL" id="OGL87428.1"/>
    </source>
</evidence>
<proteinExistence type="inferred from homology"/>
<dbReference type="GO" id="GO:1990904">
    <property type="term" value="C:ribonucleoprotein complex"/>
    <property type="evidence" value="ECO:0007669"/>
    <property type="project" value="UniProtKB-KW"/>
</dbReference>
<evidence type="ECO:0000256" key="4">
    <source>
        <dbReference type="HAMAP-Rule" id="MF_01363"/>
    </source>
</evidence>
<dbReference type="GO" id="GO:0005840">
    <property type="term" value="C:ribosome"/>
    <property type="evidence" value="ECO:0007669"/>
    <property type="project" value="UniProtKB-KW"/>
</dbReference>
<dbReference type="GO" id="GO:0019843">
    <property type="term" value="F:rRNA binding"/>
    <property type="evidence" value="ECO:0007669"/>
    <property type="project" value="UniProtKB-UniRule"/>
</dbReference>
<dbReference type="SUPFAM" id="SSF141091">
    <property type="entry name" value="L21p-like"/>
    <property type="match status" value="1"/>
</dbReference>
<keyword evidence="4 5" id="KW-0699">rRNA-binding</keyword>
<dbReference type="GO" id="GO:0003735">
    <property type="term" value="F:structural constituent of ribosome"/>
    <property type="evidence" value="ECO:0007669"/>
    <property type="project" value="InterPro"/>
</dbReference>
<dbReference type="EMBL" id="MGEP01000011">
    <property type="protein sequence ID" value="OGL87428.1"/>
    <property type="molecule type" value="Genomic_DNA"/>
</dbReference>